<dbReference type="AlphaFoldDB" id="A0AAN9Y5C7"/>
<dbReference type="GO" id="GO:0005737">
    <property type="term" value="C:cytoplasm"/>
    <property type="evidence" value="ECO:0007669"/>
    <property type="project" value="TreeGrafter"/>
</dbReference>
<comment type="caution">
    <text evidence="4">The sequence shown here is derived from an EMBL/GenBank/DDBJ whole genome shotgun (WGS) entry which is preliminary data.</text>
</comment>
<proteinExistence type="predicted"/>
<feature type="region of interest" description="Disordered" evidence="2">
    <location>
        <begin position="259"/>
        <end position="299"/>
    </location>
</feature>
<dbReference type="EMBL" id="JBBCAQ010000016">
    <property type="protein sequence ID" value="KAK7597979.1"/>
    <property type="molecule type" value="Genomic_DNA"/>
</dbReference>
<accession>A0AAN9Y5C7</accession>
<evidence type="ECO:0000256" key="1">
    <source>
        <dbReference type="SAM" id="Coils"/>
    </source>
</evidence>
<name>A0AAN9Y5C7_9HEMI</name>
<dbReference type="GO" id="GO:0015631">
    <property type="term" value="F:tubulin binding"/>
    <property type="evidence" value="ECO:0007669"/>
    <property type="project" value="TreeGrafter"/>
</dbReference>
<dbReference type="PROSITE" id="PS51663">
    <property type="entry name" value="STATHMIN_3"/>
    <property type="match status" value="1"/>
</dbReference>
<dbReference type="Proteomes" id="UP001367676">
    <property type="component" value="Unassembled WGS sequence"/>
</dbReference>
<feature type="signal peptide" evidence="3">
    <location>
        <begin position="1"/>
        <end position="15"/>
    </location>
</feature>
<dbReference type="GO" id="GO:0031175">
    <property type="term" value="P:neuron projection development"/>
    <property type="evidence" value="ECO:0007669"/>
    <property type="project" value="TreeGrafter"/>
</dbReference>
<dbReference type="Gene3D" id="6.10.280.30">
    <property type="match status" value="2"/>
</dbReference>
<dbReference type="InterPro" id="IPR000956">
    <property type="entry name" value="Stathmin_fam"/>
</dbReference>
<gene>
    <name evidence="4" type="ORF">V9T40_014935</name>
</gene>
<keyword evidence="1" id="KW-0175">Coiled coil</keyword>
<dbReference type="GO" id="GO:0031110">
    <property type="term" value="P:regulation of microtubule polymerization or depolymerization"/>
    <property type="evidence" value="ECO:0007669"/>
    <property type="project" value="InterPro"/>
</dbReference>
<protein>
    <submittedName>
        <fullName evidence="4">Uncharacterized protein</fullName>
    </submittedName>
</protein>
<feature type="chain" id="PRO_5042927968" evidence="3">
    <location>
        <begin position="16"/>
        <end position="299"/>
    </location>
</feature>
<feature type="coiled-coil region" evidence="1">
    <location>
        <begin position="123"/>
        <end position="219"/>
    </location>
</feature>
<reference evidence="4 5" key="1">
    <citation type="submission" date="2024-03" db="EMBL/GenBank/DDBJ databases">
        <title>Adaptation during the transition from Ophiocordyceps entomopathogen to insect associate is accompanied by gene loss and intensified selection.</title>
        <authorList>
            <person name="Ward C.M."/>
            <person name="Onetto C.A."/>
            <person name="Borneman A.R."/>
        </authorList>
    </citation>
    <scope>NUCLEOTIDE SEQUENCE [LARGE SCALE GENOMIC DNA]</scope>
    <source>
        <strain evidence="4">AWRI1</strain>
        <tissue evidence="4">Single Adult Female</tissue>
    </source>
</reference>
<dbReference type="PANTHER" id="PTHR10104:SF1">
    <property type="entry name" value="STATHMIN, ISOFORM D"/>
    <property type="match status" value="1"/>
</dbReference>
<dbReference type="GO" id="GO:0007019">
    <property type="term" value="P:microtubule depolymerization"/>
    <property type="evidence" value="ECO:0007669"/>
    <property type="project" value="TreeGrafter"/>
</dbReference>
<evidence type="ECO:0000313" key="5">
    <source>
        <dbReference type="Proteomes" id="UP001367676"/>
    </source>
</evidence>
<keyword evidence="3" id="KW-0732">Signal</keyword>
<evidence type="ECO:0000256" key="3">
    <source>
        <dbReference type="SAM" id="SignalP"/>
    </source>
</evidence>
<dbReference type="Pfam" id="PF00836">
    <property type="entry name" value="Stathmin"/>
    <property type="match status" value="1"/>
</dbReference>
<organism evidence="4 5">
    <name type="scientific">Parthenolecanium corni</name>
    <dbReference type="NCBI Taxonomy" id="536013"/>
    <lineage>
        <taxon>Eukaryota</taxon>
        <taxon>Metazoa</taxon>
        <taxon>Ecdysozoa</taxon>
        <taxon>Arthropoda</taxon>
        <taxon>Hexapoda</taxon>
        <taxon>Insecta</taxon>
        <taxon>Pterygota</taxon>
        <taxon>Neoptera</taxon>
        <taxon>Paraneoptera</taxon>
        <taxon>Hemiptera</taxon>
        <taxon>Sternorrhyncha</taxon>
        <taxon>Coccoidea</taxon>
        <taxon>Coccidae</taxon>
        <taxon>Parthenolecanium</taxon>
    </lineage>
</organism>
<sequence>MIQSWFVAATPVILAAMATFEGKYWQSLNFMKAAVWLLEKGENLKENLWPNMEYECNNEFSTEIRCTEEAKGGLKYDVILAEAATDTPPKRPNSPSKSVSGDNIFEKLKAAEERRLSFEASKRSSLNSRFEKFEEALKKKEEEEMMKTQQQREKLDKKLEEHIEKREAYLNDIKSKLKDHLAAVDKARLSLEKQEKETRAQMEEKLKVAAEQRQDYISKMLDRLKMHDEHGKMLRQTIEYRKQELMNQIDEKLAIAEERHEKAESERLQKLKEHDQKVEMVRQKKVKTPEENGEKPITN</sequence>
<dbReference type="GO" id="GO:0043005">
    <property type="term" value="C:neuron projection"/>
    <property type="evidence" value="ECO:0007669"/>
    <property type="project" value="TreeGrafter"/>
</dbReference>
<keyword evidence="5" id="KW-1185">Reference proteome</keyword>
<dbReference type="PANTHER" id="PTHR10104">
    <property type="entry name" value="STATHMIN"/>
    <property type="match status" value="1"/>
</dbReference>
<dbReference type="SUPFAM" id="SSF101494">
    <property type="entry name" value="Stathmin"/>
    <property type="match status" value="1"/>
</dbReference>
<evidence type="ECO:0000256" key="2">
    <source>
        <dbReference type="SAM" id="MobiDB-lite"/>
    </source>
</evidence>
<evidence type="ECO:0000313" key="4">
    <source>
        <dbReference type="EMBL" id="KAK7597979.1"/>
    </source>
</evidence>
<dbReference type="InterPro" id="IPR036002">
    <property type="entry name" value="Stathmin_sf"/>
</dbReference>